<dbReference type="EMBL" id="QCYY01002316">
    <property type="protein sequence ID" value="ROT71280.1"/>
    <property type="molecule type" value="Genomic_DNA"/>
</dbReference>
<keyword evidence="2" id="KW-1133">Transmembrane helix</keyword>
<feature type="compositionally biased region" description="Polar residues" evidence="1">
    <location>
        <begin position="418"/>
        <end position="430"/>
    </location>
</feature>
<name>A0A3R7PGT2_PENVA</name>
<reference evidence="3 4" key="2">
    <citation type="submission" date="2019-01" db="EMBL/GenBank/DDBJ databases">
        <title>The decoding of complex shrimp genome reveals the adaptation for benthos swimmer, frequently molting mechanism and breeding impact on genome.</title>
        <authorList>
            <person name="Sun Y."/>
            <person name="Gao Y."/>
            <person name="Yu Y."/>
        </authorList>
    </citation>
    <scope>NUCLEOTIDE SEQUENCE [LARGE SCALE GENOMIC DNA]</scope>
    <source>
        <tissue evidence="3">Muscle</tissue>
    </source>
</reference>
<feature type="transmembrane region" description="Helical" evidence="2">
    <location>
        <begin position="38"/>
        <end position="65"/>
    </location>
</feature>
<reference evidence="3 4" key="1">
    <citation type="submission" date="2018-04" db="EMBL/GenBank/DDBJ databases">
        <authorList>
            <person name="Zhang X."/>
            <person name="Yuan J."/>
            <person name="Li F."/>
            <person name="Xiang J."/>
        </authorList>
    </citation>
    <scope>NUCLEOTIDE SEQUENCE [LARGE SCALE GENOMIC DNA]</scope>
    <source>
        <tissue evidence="3">Muscle</tissue>
    </source>
</reference>
<feature type="region of interest" description="Disordered" evidence="1">
    <location>
        <begin position="354"/>
        <end position="474"/>
    </location>
</feature>
<proteinExistence type="predicted"/>
<protein>
    <submittedName>
        <fullName evidence="3">Uncharacterized protein</fullName>
    </submittedName>
</protein>
<keyword evidence="4" id="KW-1185">Reference proteome</keyword>
<evidence type="ECO:0000313" key="4">
    <source>
        <dbReference type="Proteomes" id="UP000283509"/>
    </source>
</evidence>
<keyword evidence="2" id="KW-0812">Transmembrane</keyword>
<evidence type="ECO:0000256" key="2">
    <source>
        <dbReference type="SAM" id="Phobius"/>
    </source>
</evidence>
<accession>A0A3R7PGT2</accession>
<gene>
    <name evidence="3" type="ORF">C7M84_010419</name>
</gene>
<dbReference type="AlphaFoldDB" id="A0A3R7PGT2"/>
<comment type="caution">
    <text evidence="3">The sequence shown here is derived from an EMBL/GenBank/DDBJ whole genome shotgun (WGS) entry which is preliminary data.</text>
</comment>
<feature type="compositionally biased region" description="Low complexity" evidence="1">
    <location>
        <begin position="387"/>
        <end position="400"/>
    </location>
</feature>
<feature type="compositionally biased region" description="Basic and acidic residues" evidence="1">
    <location>
        <begin position="449"/>
        <end position="460"/>
    </location>
</feature>
<dbReference type="Proteomes" id="UP000283509">
    <property type="component" value="Unassembled WGS sequence"/>
</dbReference>
<evidence type="ECO:0000256" key="1">
    <source>
        <dbReference type="SAM" id="MobiDB-lite"/>
    </source>
</evidence>
<sequence>MTHKTLTPDMGGTDVNRRKLSLLCLDVQQEVTSAAVSYLLLSLSLSLLLSLSLSLLSLSLSLILLSSPLFSSRSLVSLSLVFPSLSYPPPSLHSPRSLSPTLSSLSSPPLLSLSPFPHILGGGVKRSALSRPLLVSLLPPLSSLPPLSLLLLSLSSLLFTPHRGPPPSLSFFPLITRTPLPPLSPLSASVPPTPLSSSTFLSPSSLLLSSAPLSSSSPPSLSRLSSLSPLARSHPLCVLSLPWGFLRLSPACSSLSLTPLSCVSLLLPSLRLSSVSICARLVSLDLPLRVPPSSVLSSPPAICTFQSTPYWQKPTVIIHVLAVASNNAQVPTPTTAHFHRPRSIAVLASTMTIPPPLTSTNPRSPPTAPILPSTHISSPKHRPYRPSPRSRSARQLSLSPKTTHQLPQHPHPRFLSPNPRTRSFPTQSNRGAPLSRHSPARPLFVGGDTRPRNEITRDPSHSAPPAPLVASNNKCYRRGTSPEKNFADDKVRASLPVCLLCVTSVSAMPVFAGRSILALMALPVMLGVCAAPGDKGSSQLLAHEVVDCLFHFGFFSSVLP</sequence>
<evidence type="ECO:0000313" key="3">
    <source>
        <dbReference type="EMBL" id="ROT71280.1"/>
    </source>
</evidence>
<keyword evidence="2" id="KW-0472">Membrane</keyword>
<organism evidence="3 4">
    <name type="scientific">Penaeus vannamei</name>
    <name type="common">Whiteleg shrimp</name>
    <name type="synonym">Litopenaeus vannamei</name>
    <dbReference type="NCBI Taxonomy" id="6689"/>
    <lineage>
        <taxon>Eukaryota</taxon>
        <taxon>Metazoa</taxon>
        <taxon>Ecdysozoa</taxon>
        <taxon>Arthropoda</taxon>
        <taxon>Crustacea</taxon>
        <taxon>Multicrustacea</taxon>
        <taxon>Malacostraca</taxon>
        <taxon>Eumalacostraca</taxon>
        <taxon>Eucarida</taxon>
        <taxon>Decapoda</taxon>
        <taxon>Dendrobranchiata</taxon>
        <taxon>Penaeoidea</taxon>
        <taxon>Penaeidae</taxon>
        <taxon>Penaeus</taxon>
    </lineage>
</organism>
<feature type="compositionally biased region" description="Pro residues" evidence="1">
    <location>
        <begin position="354"/>
        <end position="369"/>
    </location>
</feature>